<name>A0AAN8WXN5_HALRR</name>
<dbReference type="InterPro" id="IPR029000">
    <property type="entry name" value="Cyclophilin-like_dom_sf"/>
</dbReference>
<comment type="caution">
    <text evidence="2">The sequence shown here is derived from an EMBL/GenBank/DDBJ whole genome shotgun (WGS) entry which is preliminary data.</text>
</comment>
<gene>
    <name evidence="2" type="ORF">SK128_014029</name>
</gene>
<feature type="domain" description="PPIase cyclophilin-type" evidence="1">
    <location>
        <begin position="84"/>
        <end position="242"/>
    </location>
</feature>
<evidence type="ECO:0000313" key="2">
    <source>
        <dbReference type="EMBL" id="KAK7070633.1"/>
    </source>
</evidence>
<dbReference type="AlphaFoldDB" id="A0AAN8WXN5"/>
<dbReference type="EMBL" id="JAXCGZ010015280">
    <property type="protein sequence ID" value="KAK7070633.1"/>
    <property type="molecule type" value="Genomic_DNA"/>
</dbReference>
<organism evidence="2 3">
    <name type="scientific">Halocaridina rubra</name>
    <name type="common">Hawaiian red shrimp</name>
    <dbReference type="NCBI Taxonomy" id="373956"/>
    <lineage>
        <taxon>Eukaryota</taxon>
        <taxon>Metazoa</taxon>
        <taxon>Ecdysozoa</taxon>
        <taxon>Arthropoda</taxon>
        <taxon>Crustacea</taxon>
        <taxon>Multicrustacea</taxon>
        <taxon>Malacostraca</taxon>
        <taxon>Eumalacostraca</taxon>
        <taxon>Eucarida</taxon>
        <taxon>Decapoda</taxon>
        <taxon>Pleocyemata</taxon>
        <taxon>Caridea</taxon>
        <taxon>Atyoidea</taxon>
        <taxon>Atyidae</taxon>
        <taxon>Halocaridina</taxon>
    </lineage>
</organism>
<reference evidence="2 3" key="1">
    <citation type="submission" date="2023-11" db="EMBL/GenBank/DDBJ databases">
        <title>Halocaridina rubra genome assembly.</title>
        <authorList>
            <person name="Smith C."/>
        </authorList>
    </citation>
    <scope>NUCLEOTIDE SEQUENCE [LARGE SCALE GENOMIC DNA]</scope>
    <source>
        <strain evidence="2">EP-1</strain>
        <tissue evidence="2">Whole</tissue>
    </source>
</reference>
<evidence type="ECO:0000259" key="1">
    <source>
        <dbReference type="PROSITE" id="PS50072"/>
    </source>
</evidence>
<protein>
    <recommendedName>
        <fullName evidence="1">PPIase cyclophilin-type domain-containing protein</fullName>
    </recommendedName>
</protein>
<dbReference type="Gene3D" id="2.40.100.10">
    <property type="entry name" value="Cyclophilin-like"/>
    <property type="match status" value="1"/>
</dbReference>
<dbReference type="PROSITE" id="PS50072">
    <property type="entry name" value="CSA_PPIASE_2"/>
    <property type="match status" value="1"/>
</dbReference>
<dbReference type="SUPFAM" id="SSF50891">
    <property type="entry name" value="Cyclophilin-like"/>
    <property type="match status" value="1"/>
</dbReference>
<dbReference type="GO" id="GO:0003755">
    <property type="term" value="F:peptidyl-prolyl cis-trans isomerase activity"/>
    <property type="evidence" value="ECO:0007669"/>
    <property type="project" value="InterPro"/>
</dbReference>
<proteinExistence type="predicted"/>
<accession>A0AAN8WXN5</accession>
<evidence type="ECO:0000313" key="3">
    <source>
        <dbReference type="Proteomes" id="UP001381693"/>
    </source>
</evidence>
<sequence>MELKPFPYVDTLLEMVDSQGQMIGQERIFAVKRHFGHTRYAKITSIGNRMYVHHLQDGQPPPDAQVLQYDDVLKRVDSSSRLTFLNLASMDTDIGQLIIRLSPDTPGARNFALLCSGEEGPTYAMTRLFQVYHRGKKWEYIGGGDYELNNGEGGRALVPGLLLGKEYERPWIEGTVRGFWGLGDNVGGQFFINTHSHATGVCSPAFGIVENGLEVLKQIVKYYQDISMVFVKDCGIVLSNVV</sequence>
<keyword evidence="3" id="KW-1185">Reference proteome</keyword>
<dbReference type="InterPro" id="IPR002130">
    <property type="entry name" value="Cyclophilin-type_PPIase_dom"/>
</dbReference>
<dbReference type="Proteomes" id="UP001381693">
    <property type="component" value="Unassembled WGS sequence"/>
</dbReference>